<feature type="region of interest" description="Disordered" evidence="1">
    <location>
        <begin position="68"/>
        <end position="94"/>
    </location>
</feature>
<dbReference type="Proteomes" id="UP000595140">
    <property type="component" value="Unassembled WGS sequence"/>
</dbReference>
<reference evidence="2 3" key="1">
    <citation type="submission" date="2018-04" db="EMBL/GenBank/DDBJ databases">
        <authorList>
            <person name="Vogel A."/>
        </authorList>
    </citation>
    <scope>NUCLEOTIDE SEQUENCE [LARGE SCALE GENOMIC DNA]</scope>
</reference>
<evidence type="ECO:0000313" key="3">
    <source>
        <dbReference type="Proteomes" id="UP000595140"/>
    </source>
</evidence>
<protein>
    <submittedName>
        <fullName evidence="2">Uncharacterized protein</fullName>
    </submittedName>
</protein>
<dbReference type="EMBL" id="OOIL02001294">
    <property type="protein sequence ID" value="VFQ74014.1"/>
    <property type="molecule type" value="Genomic_DNA"/>
</dbReference>
<organism evidence="2 3">
    <name type="scientific">Cuscuta campestris</name>
    <dbReference type="NCBI Taxonomy" id="132261"/>
    <lineage>
        <taxon>Eukaryota</taxon>
        <taxon>Viridiplantae</taxon>
        <taxon>Streptophyta</taxon>
        <taxon>Embryophyta</taxon>
        <taxon>Tracheophyta</taxon>
        <taxon>Spermatophyta</taxon>
        <taxon>Magnoliopsida</taxon>
        <taxon>eudicotyledons</taxon>
        <taxon>Gunneridae</taxon>
        <taxon>Pentapetalae</taxon>
        <taxon>asterids</taxon>
        <taxon>lamiids</taxon>
        <taxon>Solanales</taxon>
        <taxon>Convolvulaceae</taxon>
        <taxon>Cuscuteae</taxon>
        <taxon>Cuscuta</taxon>
        <taxon>Cuscuta subgen. Grammica</taxon>
        <taxon>Cuscuta sect. Cleistogrammica</taxon>
    </lineage>
</organism>
<proteinExistence type="predicted"/>
<accession>A0A484LCI8</accession>
<dbReference type="AlphaFoldDB" id="A0A484LCI8"/>
<feature type="compositionally biased region" description="Basic and acidic residues" evidence="1">
    <location>
        <begin position="68"/>
        <end position="87"/>
    </location>
</feature>
<evidence type="ECO:0000256" key="1">
    <source>
        <dbReference type="SAM" id="MobiDB-lite"/>
    </source>
</evidence>
<gene>
    <name evidence="2" type="ORF">CCAM_LOCUS15790</name>
</gene>
<name>A0A484LCI8_9ASTE</name>
<evidence type="ECO:0000313" key="2">
    <source>
        <dbReference type="EMBL" id="VFQ74014.1"/>
    </source>
</evidence>
<sequence>MLSPYVFSPFRCEIHLILFQTIVLKLCCLNFFFKSEFLNFGSTLKIRRGPDPEKSDFHEIRIPEKSRYPNSGEVEKSEFQRSREIQISRDPNPEMTESLSNWASNYLLILRAAVDRGVVAQSAVSVHIVRYRDADLRRSRCRLQTYRHRPERKVAATFALGRAAGSRRPAVQIVENRCKPRKGVAAMRPTVSHRCEQQGVEPPLQPHLKFEPQPLVQSELCSPRNFRRRVEVRRRRRVSPLGLEPQQQAVNLATAGAVIQKSAAVTQIGAPLHRELFPSIQSRHHPDCVPPPPSSKGFSFEGKGGVMSVYKDSKVVLKGGEGEAWHNHSASEESVWRIEVKVEICCNALNLTRYSSGSREVRIRRSPTSVKSEFWRSLEIRILEKLRNPNSGEVEKSESQEIQILR</sequence>
<keyword evidence="3" id="KW-1185">Reference proteome</keyword>